<dbReference type="Proteomes" id="UP001148838">
    <property type="component" value="Unassembled WGS sequence"/>
</dbReference>
<proteinExistence type="predicted"/>
<protein>
    <recommendedName>
        <fullName evidence="3">Mos1 transposase HTH domain-containing protein</fullName>
    </recommendedName>
</protein>
<accession>A0ABQ8S8S8</accession>
<dbReference type="EMBL" id="JAJSOF020000033">
    <property type="protein sequence ID" value="KAJ4430453.1"/>
    <property type="molecule type" value="Genomic_DNA"/>
</dbReference>
<dbReference type="InterPro" id="IPR052709">
    <property type="entry name" value="Transposase-MT_Hybrid"/>
</dbReference>
<evidence type="ECO:0000313" key="1">
    <source>
        <dbReference type="EMBL" id="KAJ4430453.1"/>
    </source>
</evidence>
<reference evidence="1 2" key="1">
    <citation type="journal article" date="2022" name="Allergy">
        <title>Genome assembly and annotation of Periplaneta americana reveal a comprehensive cockroach allergen profile.</title>
        <authorList>
            <person name="Wang L."/>
            <person name="Xiong Q."/>
            <person name="Saelim N."/>
            <person name="Wang L."/>
            <person name="Nong W."/>
            <person name="Wan A.T."/>
            <person name="Shi M."/>
            <person name="Liu X."/>
            <person name="Cao Q."/>
            <person name="Hui J.H.L."/>
            <person name="Sookrung N."/>
            <person name="Leung T.F."/>
            <person name="Tungtrongchitr A."/>
            <person name="Tsui S.K.W."/>
        </authorList>
    </citation>
    <scope>NUCLEOTIDE SEQUENCE [LARGE SCALE GENOMIC DNA]</scope>
    <source>
        <strain evidence="1">PWHHKU_190912</strain>
    </source>
</reference>
<evidence type="ECO:0000313" key="2">
    <source>
        <dbReference type="Proteomes" id="UP001148838"/>
    </source>
</evidence>
<sequence>MEASKEEQRSLVRFLTAKGVGGTDIHPRMSQVYGKHCMSLARVKAWHKRFRERRVSLADGAQSGTPHRITDDIVELVDGPVTQDRRVTVKAVAAEVGLSVGSVHTIMAERLNWRKVCDQWLPHSLQPQQEACPMADCIDHLQRYAREGNEFLA</sequence>
<gene>
    <name evidence="1" type="ORF">ANN_22669</name>
</gene>
<organism evidence="1 2">
    <name type="scientific">Periplaneta americana</name>
    <name type="common">American cockroach</name>
    <name type="synonym">Blatta americana</name>
    <dbReference type="NCBI Taxonomy" id="6978"/>
    <lineage>
        <taxon>Eukaryota</taxon>
        <taxon>Metazoa</taxon>
        <taxon>Ecdysozoa</taxon>
        <taxon>Arthropoda</taxon>
        <taxon>Hexapoda</taxon>
        <taxon>Insecta</taxon>
        <taxon>Pterygota</taxon>
        <taxon>Neoptera</taxon>
        <taxon>Polyneoptera</taxon>
        <taxon>Dictyoptera</taxon>
        <taxon>Blattodea</taxon>
        <taxon>Blattoidea</taxon>
        <taxon>Blattidae</taxon>
        <taxon>Blattinae</taxon>
        <taxon>Periplaneta</taxon>
    </lineage>
</organism>
<keyword evidence="2" id="KW-1185">Reference proteome</keyword>
<name>A0ABQ8S8S8_PERAM</name>
<evidence type="ECO:0008006" key="3">
    <source>
        <dbReference type="Google" id="ProtNLM"/>
    </source>
</evidence>
<dbReference type="PANTHER" id="PTHR46060:SF1">
    <property type="entry name" value="MARINER MOS1 TRANSPOSASE-LIKE PROTEIN"/>
    <property type="match status" value="1"/>
</dbReference>
<comment type="caution">
    <text evidence="1">The sequence shown here is derived from an EMBL/GenBank/DDBJ whole genome shotgun (WGS) entry which is preliminary data.</text>
</comment>
<dbReference type="PANTHER" id="PTHR46060">
    <property type="entry name" value="MARINER MOS1 TRANSPOSASE-LIKE PROTEIN"/>
    <property type="match status" value="1"/>
</dbReference>